<dbReference type="PROSITE" id="PS50109">
    <property type="entry name" value="HIS_KIN"/>
    <property type="match status" value="1"/>
</dbReference>
<comment type="subcellular location">
    <subcellularLocation>
        <location evidence="7">Cytoplasm</location>
    </subcellularLocation>
</comment>
<dbReference type="EMBL" id="BAWO01000016">
    <property type="protein sequence ID" value="GAJ39281.1"/>
    <property type="molecule type" value="Genomic_DNA"/>
</dbReference>
<dbReference type="Gene3D" id="3.30.565.10">
    <property type="entry name" value="Histidine kinase-like ATPase, C-terminal domain"/>
    <property type="match status" value="1"/>
</dbReference>
<dbReference type="InterPro" id="IPR008595">
    <property type="entry name" value="DegS"/>
</dbReference>
<sequence length="400" mass="46226">MSADKLFDTKQLDQIVEKMINTVQHSKNEIFQIGEQSRQEHERLLQELIEIKRLTKQTIDEADELEVKARLSRRHLSEVSQNFSSHSEEQIREAYEKAHALHMELAMVREREKQLRLRRDELERRLAGLKEIIERAEHLVGQITVVLHYLDSDFRQVGEFIEGAKQKQEFGLKIIEAQEEERKRLSREIHDGPAQTLAHVMIRSDLLEKVLKDRGIDAAIAEIRDFKKMVRSALSEVRRIIYDLRPMALDDLGLVPTLKKYLQTIEDYSKGVTVSFVHVGEEMRLPSRMEAAVFRLVQESVQNALKHAEATHIEVKMEINSDQLLVMVKDNGKGFDTTVKKENAFGLIGMKERVELLEGTLTIRSKVGFGTAVFIRIPLNIPMQDEKGRRGINENSHCNH</sequence>
<evidence type="ECO:0000313" key="10">
    <source>
        <dbReference type="EMBL" id="GAJ39281.1"/>
    </source>
</evidence>
<keyword evidence="6 7" id="KW-0902">Two-component regulatory system</keyword>
<dbReference type="PIRSF" id="PIRSF003169">
    <property type="entry name" value="STHK_DegS"/>
    <property type="match status" value="1"/>
</dbReference>
<comment type="catalytic activity">
    <reaction evidence="1 7">
        <text>ATP + protein L-histidine = ADP + protein N-phospho-L-histidine.</text>
        <dbReference type="EC" id="2.7.13.3"/>
    </reaction>
</comment>
<keyword evidence="2 7" id="KW-0808">Transferase</keyword>
<dbReference type="GO" id="GO:0016020">
    <property type="term" value="C:membrane"/>
    <property type="evidence" value="ECO:0007669"/>
    <property type="project" value="InterPro"/>
</dbReference>
<evidence type="ECO:0000256" key="5">
    <source>
        <dbReference type="ARBA" id="ARBA00022840"/>
    </source>
</evidence>
<dbReference type="CDD" id="cd16917">
    <property type="entry name" value="HATPase_UhpB-NarQ-NarX-like"/>
    <property type="match status" value="1"/>
</dbReference>
<feature type="coiled-coil region" evidence="8">
    <location>
        <begin position="105"/>
        <end position="139"/>
    </location>
</feature>
<evidence type="ECO:0000313" key="11">
    <source>
        <dbReference type="Proteomes" id="UP000023561"/>
    </source>
</evidence>
<evidence type="ECO:0000256" key="3">
    <source>
        <dbReference type="ARBA" id="ARBA00022741"/>
    </source>
</evidence>
<dbReference type="InterPro" id="IPR036890">
    <property type="entry name" value="HATPase_C_sf"/>
</dbReference>
<organism evidence="10 11">
    <name type="scientific">Parageobacillus caldoxylosilyticus NBRC 107762</name>
    <dbReference type="NCBI Taxonomy" id="1220594"/>
    <lineage>
        <taxon>Bacteria</taxon>
        <taxon>Bacillati</taxon>
        <taxon>Bacillota</taxon>
        <taxon>Bacilli</taxon>
        <taxon>Bacillales</taxon>
        <taxon>Anoxybacillaceae</taxon>
        <taxon>Saccharococcus</taxon>
    </lineage>
</organism>
<dbReference type="GO" id="GO:0005524">
    <property type="term" value="F:ATP binding"/>
    <property type="evidence" value="ECO:0007669"/>
    <property type="project" value="UniProtKB-UniRule"/>
</dbReference>
<keyword evidence="7" id="KW-0904">Protein phosphatase</keyword>
<protein>
    <recommendedName>
        <fullName evidence="7">Signal transduction histidine-protein kinase/phosphatase DegS</fullName>
        <ecNumber evidence="7">2.7.13.3</ecNumber>
        <ecNumber evidence="7">3.1.3.-</ecNumber>
    </recommendedName>
</protein>
<gene>
    <name evidence="10" type="primary">degS</name>
    <name evidence="10" type="ORF">GCA01S_016_00060</name>
</gene>
<dbReference type="OrthoDB" id="9781904at2"/>
<evidence type="ECO:0000256" key="6">
    <source>
        <dbReference type="ARBA" id="ARBA00023012"/>
    </source>
</evidence>
<dbReference type="Gene3D" id="1.20.5.1930">
    <property type="match status" value="1"/>
</dbReference>
<dbReference type="PANTHER" id="PTHR24421:SF55">
    <property type="entry name" value="SENSOR HISTIDINE KINASE YDFH"/>
    <property type="match status" value="1"/>
</dbReference>
<dbReference type="GO" id="GO:0005737">
    <property type="term" value="C:cytoplasm"/>
    <property type="evidence" value="ECO:0007669"/>
    <property type="project" value="UniProtKB-SubCell"/>
</dbReference>
<dbReference type="Proteomes" id="UP000023561">
    <property type="component" value="Unassembled WGS sequence"/>
</dbReference>
<comment type="function">
    <text evidence="7">Member of the two-component regulatory system DegS/DegU, which plays an important role in the transition growth phase.</text>
</comment>
<evidence type="ECO:0000256" key="1">
    <source>
        <dbReference type="ARBA" id="ARBA00000085"/>
    </source>
</evidence>
<proteinExistence type="predicted"/>
<keyword evidence="8" id="KW-0175">Coiled coil</keyword>
<dbReference type="Pfam" id="PF02518">
    <property type="entry name" value="HATPase_c"/>
    <property type="match status" value="1"/>
</dbReference>
<keyword evidence="11" id="KW-1185">Reference proteome</keyword>
<dbReference type="SMART" id="SM00387">
    <property type="entry name" value="HATPase_c"/>
    <property type="match status" value="1"/>
</dbReference>
<keyword evidence="5 7" id="KW-0067">ATP-binding</keyword>
<keyword evidence="3 7" id="KW-0547">Nucleotide-binding</keyword>
<dbReference type="GO" id="GO:0000155">
    <property type="term" value="F:phosphorelay sensor kinase activity"/>
    <property type="evidence" value="ECO:0007669"/>
    <property type="project" value="UniProtKB-UniRule"/>
</dbReference>
<dbReference type="GO" id="GO:0046983">
    <property type="term" value="F:protein dimerization activity"/>
    <property type="evidence" value="ECO:0007669"/>
    <property type="project" value="InterPro"/>
</dbReference>
<name>A0A023DE09_9BACL</name>
<dbReference type="Pfam" id="PF05384">
    <property type="entry name" value="DegS"/>
    <property type="match status" value="1"/>
</dbReference>
<dbReference type="InterPro" id="IPR005467">
    <property type="entry name" value="His_kinase_dom"/>
</dbReference>
<evidence type="ECO:0000259" key="9">
    <source>
        <dbReference type="PROSITE" id="PS50109"/>
    </source>
</evidence>
<keyword evidence="7" id="KW-0378">Hydrolase</keyword>
<dbReference type="InterPro" id="IPR016381">
    <property type="entry name" value="Sig_transdc_His_kinase_DegS"/>
</dbReference>
<dbReference type="EC" id="3.1.3.-" evidence="7"/>
<dbReference type="EC" id="2.7.13.3" evidence="7"/>
<dbReference type="Pfam" id="PF07730">
    <property type="entry name" value="HisKA_3"/>
    <property type="match status" value="1"/>
</dbReference>
<reference evidence="10 11" key="1">
    <citation type="submission" date="2014-04" db="EMBL/GenBank/DDBJ databases">
        <title>Whole genome shotgun sequence of Geobacillus caldoxylosilyticus NBRC 107762.</title>
        <authorList>
            <person name="Hosoyama A."/>
            <person name="Hosoyama Y."/>
            <person name="Katano-Makiyama Y."/>
            <person name="Tsuchikane K."/>
            <person name="Ohji S."/>
            <person name="Ichikawa N."/>
            <person name="Yamazoe A."/>
            <person name="Fujita N."/>
        </authorList>
    </citation>
    <scope>NUCLEOTIDE SEQUENCE [LARGE SCALE GENOMIC DNA]</scope>
    <source>
        <strain evidence="10 11">NBRC 107762</strain>
    </source>
</reference>
<dbReference type="RefSeq" id="WP_042408154.1">
    <property type="nucleotide sequence ID" value="NZ_BAWO01000016.1"/>
</dbReference>
<feature type="domain" description="Histidine kinase" evidence="9">
    <location>
        <begin position="188"/>
        <end position="381"/>
    </location>
</feature>
<dbReference type="SUPFAM" id="SSF55874">
    <property type="entry name" value="ATPase domain of HSP90 chaperone/DNA topoisomerase II/histidine kinase"/>
    <property type="match status" value="1"/>
</dbReference>
<dbReference type="InterPro" id="IPR003594">
    <property type="entry name" value="HATPase_dom"/>
</dbReference>
<comment type="caution">
    <text evidence="10">The sequence shown here is derived from an EMBL/GenBank/DDBJ whole genome shotgun (WGS) entry which is preliminary data.</text>
</comment>
<keyword evidence="7" id="KW-0963">Cytoplasm</keyword>
<accession>A0A023DE09</accession>
<dbReference type="PANTHER" id="PTHR24421">
    <property type="entry name" value="NITRATE/NITRITE SENSOR PROTEIN NARX-RELATED"/>
    <property type="match status" value="1"/>
</dbReference>
<evidence type="ECO:0000256" key="7">
    <source>
        <dbReference type="PIRNR" id="PIRNR003169"/>
    </source>
</evidence>
<dbReference type="InterPro" id="IPR011712">
    <property type="entry name" value="Sig_transdc_His_kin_sub3_dim/P"/>
</dbReference>
<dbReference type="GO" id="GO:0004721">
    <property type="term" value="F:phosphoprotein phosphatase activity"/>
    <property type="evidence" value="ECO:0007669"/>
    <property type="project" value="UniProtKB-UniRule"/>
</dbReference>
<keyword evidence="4 7" id="KW-0418">Kinase</keyword>
<dbReference type="InterPro" id="IPR050482">
    <property type="entry name" value="Sensor_HK_TwoCompSys"/>
</dbReference>
<dbReference type="AlphaFoldDB" id="A0A023DE09"/>
<evidence type="ECO:0000256" key="2">
    <source>
        <dbReference type="ARBA" id="ARBA00022679"/>
    </source>
</evidence>
<evidence type="ECO:0000256" key="8">
    <source>
        <dbReference type="SAM" id="Coils"/>
    </source>
</evidence>
<evidence type="ECO:0000256" key="4">
    <source>
        <dbReference type="ARBA" id="ARBA00022777"/>
    </source>
</evidence>